<evidence type="ECO:0000313" key="4">
    <source>
        <dbReference type="Proteomes" id="UP000580250"/>
    </source>
</evidence>
<dbReference type="EMBL" id="CAJEWN010000771">
    <property type="protein sequence ID" value="CAD2189800.1"/>
    <property type="molecule type" value="Genomic_DNA"/>
</dbReference>
<feature type="coiled-coil region" evidence="1">
    <location>
        <begin position="122"/>
        <end position="152"/>
    </location>
</feature>
<evidence type="ECO:0000256" key="2">
    <source>
        <dbReference type="SAM" id="MobiDB-lite"/>
    </source>
</evidence>
<gene>
    <name evidence="3" type="ORF">MENT_LOCUS42541</name>
</gene>
<protein>
    <submittedName>
        <fullName evidence="3">Uncharacterized protein</fullName>
    </submittedName>
</protein>
<keyword evidence="1" id="KW-0175">Coiled coil</keyword>
<sequence length="183" mass="20993">MYTGEGSSGSRPGGMNPGEGPGSQLSAEQEIFNQLTGQIGPFIQIYSGLKPCSSVEPRKLGNQAGEQQITDYQQQSDNLEYDNVDDQFNHLLQTFGDFNPFTANRAEQLENQEIVQQFSNVGEQYENLVDSYKDLLKEYNEMNENLEYFSAQAKIFCFFKLEYKILFVKRNCFCQTATWKIRR</sequence>
<proteinExistence type="predicted"/>
<name>A0A6V7WS05_MELEN</name>
<dbReference type="Proteomes" id="UP000580250">
    <property type="component" value="Unassembled WGS sequence"/>
</dbReference>
<evidence type="ECO:0000256" key="1">
    <source>
        <dbReference type="SAM" id="Coils"/>
    </source>
</evidence>
<organism evidence="3 4">
    <name type="scientific">Meloidogyne enterolobii</name>
    <name type="common">Root-knot nematode worm</name>
    <name type="synonym">Meloidogyne mayaguensis</name>
    <dbReference type="NCBI Taxonomy" id="390850"/>
    <lineage>
        <taxon>Eukaryota</taxon>
        <taxon>Metazoa</taxon>
        <taxon>Ecdysozoa</taxon>
        <taxon>Nematoda</taxon>
        <taxon>Chromadorea</taxon>
        <taxon>Rhabditida</taxon>
        <taxon>Tylenchina</taxon>
        <taxon>Tylenchomorpha</taxon>
        <taxon>Tylenchoidea</taxon>
        <taxon>Meloidogynidae</taxon>
        <taxon>Meloidogyninae</taxon>
        <taxon>Meloidogyne</taxon>
    </lineage>
</organism>
<evidence type="ECO:0000313" key="3">
    <source>
        <dbReference type="EMBL" id="CAD2189800.1"/>
    </source>
</evidence>
<accession>A0A6V7WS05</accession>
<feature type="region of interest" description="Disordered" evidence="2">
    <location>
        <begin position="1"/>
        <end position="24"/>
    </location>
</feature>
<dbReference type="AlphaFoldDB" id="A0A6V7WS05"/>
<feature type="compositionally biased region" description="Gly residues" evidence="2">
    <location>
        <begin position="11"/>
        <end position="21"/>
    </location>
</feature>
<reference evidence="3 4" key="1">
    <citation type="submission" date="2020-08" db="EMBL/GenBank/DDBJ databases">
        <authorList>
            <person name="Koutsovoulos G."/>
            <person name="Danchin GJ E."/>
        </authorList>
    </citation>
    <scope>NUCLEOTIDE SEQUENCE [LARGE SCALE GENOMIC DNA]</scope>
</reference>
<comment type="caution">
    <text evidence="3">The sequence shown here is derived from an EMBL/GenBank/DDBJ whole genome shotgun (WGS) entry which is preliminary data.</text>
</comment>